<keyword evidence="2" id="KW-1185">Reference proteome</keyword>
<organism evidence="1 2">
    <name type="scientific">Naganishia cerealis</name>
    <dbReference type="NCBI Taxonomy" id="610337"/>
    <lineage>
        <taxon>Eukaryota</taxon>
        <taxon>Fungi</taxon>
        <taxon>Dikarya</taxon>
        <taxon>Basidiomycota</taxon>
        <taxon>Agaricomycotina</taxon>
        <taxon>Tremellomycetes</taxon>
        <taxon>Filobasidiales</taxon>
        <taxon>Filobasidiaceae</taxon>
        <taxon>Naganishia</taxon>
    </lineage>
</organism>
<dbReference type="Proteomes" id="UP001241377">
    <property type="component" value="Unassembled WGS sequence"/>
</dbReference>
<sequence length="378" mass="42853">MKFIDEVDIELVNQELNFHSQDNNLVINGGCDLFTTKPIGSDRKLFKTIDKHLDQLVEDNQLSQSMERDRHNSIVSLFGSSGSPPQFDTSAMAHRGSSSLTSFDNQSLRSLTTLSGNQATGISAGLEPMDSAIFDESPFGPLKNAHTRKTFAYLIAILNSTYPDHDFSDLQPTTENFHKINSAEDLVHKFNNLMISLGKKEELLNWIWDTINVYMDFISPRTTLVAIPGSHNGKDSSRNNSLSQSVPKSGAQVGNESQSYNYENCQIYEFQPSDQAILEDLSYPFQTMWSYYWFIYNKKKKRVAFIYLKAINKIHYSKIKSENSGNNGQKEGPDYDNSNGIKDDEIDEDEDEDLYMNEYANDDMIESDNDDVIGDIEL</sequence>
<reference evidence="1" key="1">
    <citation type="submission" date="2023-04" db="EMBL/GenBank/DDBJ databases">
        <title>Draft Genome sequencing of Naganishia species isolated from polar environments using Oxford Nanopore Technology.</title>
        <authorList>
            <person name="Leo P."/>
            <person name="Venkateswaran K."/>
        </authorList>
    </citation>
    <scope>NUCLEOTIDE SEQUENCE</scope>
    <source>
        <strain evidence="1">MNA-CCFEE 5261</strain>
    </source>
</reference>
<name>A0ACC2WPY3_9TREE</name>
<dbReference type="EMBL" id="JASBWR010000002">
    <property type="protein sequence ID" value="KAJ9113463.1"/>
    <property type="molecule type" value="Genomic_DNA"/>
</dbReference>
<proteinExistence type="predicted"/>
<evidence type="ECO:0000313" key="1">
    <source>
        <dbReference type="EMBL" id="KAJ9113463.1"/>
    </source>
</evidence>
<evidence type="ECO:0000313" key="2">
    <source>
        <dbReference type="Proteomes" id="UP001241377"/>
    </source>
</evidence>
<comment type="caution">
    <text evidence="1">The sequence shown here is derived from an EMBL/GenBank/DDBJ whole genome shotgun (WGS) entry which is preliminary data.</text>
</comment>
<protein>
    <submittedName>
        <fullName evidence="1">Uncharacterized protein</fullName>
    </submittedName>
</protein>
<gene>
    <name evidence="1" type="ORF">QFC19_000383</name>
</gene>
<accession>A0ACC2WPY3</accession>